<dbReference type="Gene3D" id="3.30.70.100">
    <property type="match status" value="1"/>
</dbReference>
<dbReference type="InterPro" id="IPR007138">
    <property type="entry name" value="ABM_dom"/>
</dbReference>
<dbReference type="PROSITE" id="PS51725">
    <property type="entry name" value="ABM"/>
    <property type="match status" value="1"/>
</dbReference>
<protein>
    <submittedName>
        <fullName evidence="2">Antibiotic biosynthesis monooxygenase</fullName>
    </submittedName>
</protein>
<dbReference type="AlphaFoldDB" id="A0A4R0YQ64"/>
<keyword evidence="3" id="KW-1185">Reference proteome</keyword>
<accession>A0A4R0YQ64</accession>
<dbReference type="Proteomes" id="UP000291822">
    <property type="component" value="Unassembled WGS sequence"/>
</dbReference>
<name>A0A4R0YQ64_9GAMM</name>
<gene>
    <name evidence="2" type="ORF">EZM97_25125</name>
</gene>
<reference evidence="2 3" key="1">
    <citation type="submission" date="2019-02" db="EMBL/GenBank/DDBJ databases">
        <title>Dyella amyloliquefaciens sp. nov., isolated from forest soil.</title>
        <authorList>
            <person name="Gao Z.-H."/>
            <person name="Qiu L.-H."/>
        </authorList>
    </citation>
    <scope>NUCLEOTIDE SEQUENCE [LARGE SCALE GENOMIC DNA]</scope>
    <source>
        <strain evidence="2 3">KACC 12747</strain>
    </source>
</reference>
<organism evidence="2 3">
    <name type="scientific">Dyella soli</name>
    <dbReference type="NCBI Taxonomy" id="522319"/>
    <lineage>
        <taxon>Bacteria</taxon>
        <taxon>Pseudomonadati</taxon>
        <taxon>Pseudomonadota</taxon>
        <taxon>Gammaproteobacteria</taxon>
        <taxon>Lysobacterales</taxon>
        <taxon>Rhodanobacteraceae</taxon>
        <taxon>Dyella</taxon>
    </lineage>
</organism>
<dbReference type="RefSeq" id="WP_131152104.1">
    <property type="nucleotide sequence ID" value="NZ_SJTG01000004.1"/>
</dbReference>
<feature type="domain" description="ABM" evidence="1">
    <location>
        <begin position="6"/>
        <end position="96"/>
    </location>
</feature>
<dbReference type="Pfam" id="PF03992">
    <property type="entry name" value="ABM"/>
    <property type="match status" value="1"/>
</dbReference>
<dbReference type="InterPro" id="IPR011008">
    <property type="entry name" value="Dimeric_a/b-barrel"/>
</dbReference>
<evidence type="ECO:0000313" key="2">
    <source>
        <dbReference type="EMBL" id="TCI07953.1"/>
    </source>
</evidence>
<evidence type="ECO:0000259" key="1">
    <source>
        <dbReference type="PROSITE" id="PS51725"/>
    </source>
</evidence>
<sequence length="109" mass="11963">MSTQAITLINVLKVEPEHQAELIDLLKQNIDNVISTLGGWRASRLIAAADGRSVVIHSEWETPAAVDAMRADPRMQAYFPRIRALAQFESVAGGEVFSRRSTARDTVSA</sequence>
<dbReference type="SUPFAM" id="SSF54909">
    <property type="entry name" value="Dimeric alpha+beta barrel"/>
    <property type="match status" value="1"/>
</dbReference>
<keyword evidence="2" id="KW-0560">Oxidoreductase</keyword>
<comment type="caution">
    <text evidence="2">The sequence shown here is derived from an EMBL/GenBank/DDBJ whole genome shotgun (WGS) entry which is preliminary data.</text>
</comment>
<proteinExistence type="predicted"/>
<dbReference type="EMBL" id="SJTG01000004">
    <property type="protein sequence ID" value="TCI07953.1"/>
    <property type="molecule type" value="Genomic_DNA"/>
</dbReference>
<evidence type="ECO:0000313" key="3">
    <source>
        <dbReference type="Proteomes" id="UP000291822"/>
    </source>
</evidence>
<keyword evidence="2" id="KW-0503">Monooxygenase</keyword>
<dbReference type="GO" id="GO:0004497">
    <property type="term" value="F:monooxygenase activity"/>
    <property type="evidence" value="ECO:0007669"/>
    <property type="project" value="UniProtKB-KW"/>
</dbReference>